<feature type="region of interest" description="Disordered" evidence="1">
    <location>
        <begin position="20"/>
        <end position="81"/>
    </location>
</feature>
<proteinExistence type="predicted"/>
<feature type="compositionally biased region" description="Basic residues" evidence="1">
    <location>
        <begin position="23"/>
        <end position="32"/>
    </location>
</feature>
<accession>A0AAD7L7U1</accession>
<comment type="caution">
    <text evidence="2">The sequence shown here is derived from an EMBL/GenBank/DDBJ whole genome shotgun (WGS) entry which is preliminary data.</text>
</comment>
<keyword evidence="3" id="KW-1185">Reference proteome</keyword>
<dbReference type="Proteomes" id="UP001163823">
    <property type="component" value="Chromosome 10"/>
</dbReference>
<name>A0AAD7L7U1_QUISA</name>
<dbReference type="PANTHER" id="PTHR47587">
    <property type="entry name" value="OS05G0103500 PROTEIN"/>
    <property type="match status" value="1"/>
</dbReference>
<sequence length="121" mass="13466">MGDFTIQISSSLVNKLVEDAEKSKKKTRRTKAKVALEPQRPQTKASQKQISDDSGTPKGTAAPWPMQPPLFLPVTPPAQSANAELEAIRSVLQDSEKVVERLQKQEENMLQEVTQRAKDLQ</sequence>
<dbReference type="EMBL" id="JARAOO010000010">
    <property type="protein sequence ID" value="KAJ7952456.1"/>
    <property type="molecule type" value="Genomic_DNA"/>
</dbReference>
<evidence type="ECO:0000256" key="1">
    <source>
        <dbReference type="SAM" id="MobiDB-lite"/>
    </source>
</evidence>
<dbReference type="AlphaFoldDB" id="A0AAD7L7U1"/>
<reference evidence="2" key="1">
    <citation type="journal article" date="2023" name="Science">
        <title>Elucidation of the pathway for biosynthesis of saponin adjuvants from the soapbark tree.</title>
        <authorList>
            <person name="Reed J."/>
            <person name="Orme A."/>
            <person name="El-Demerdash A."/>
            <person name="Owen C."/>
            <person name="Martin L.B.B."/>
            <person name="Misra R.C."/>
            <person name="Kikuchi S."/>
            <person name="Rejzek M."/>
            <person name="Martin A.C."/>
            <person name="Harkess A."/>
            <person name="Leebens-Mack J."/>
            <person name="Louveau T."/>
            <person name="Stephenson M.J."/>
            <person name="Osbourn A."/>
        </authorList>
    </citation>
    <scope>NUCLEOTIDE SEQUENCE</scope>
    <source>
        <strain evidence="2">S10</strain>
    </source>
</reference>
<dbReference type="PANTHER" id="PTHR47587:SF2">
    <property type="entry name" value="OS05G0103500 PROTEIN"/>
    <property type="match status" value="1"/>
</dbReference>
<gene>
    <name evidence="2" type="ORF">O6P43_024299</name>
</gene>
<feature type="compositionally biased region" description="Polar residues" evidence="1">
    <location>
        <begin position="40"/>
        <end position="54"/>
    </location>
</feature>
<feature type="compositionally biased region" description="Pro residues" evidence="1">
    <location>
        <begin position="65"/>
        <end position="76"/>
    </location>
</feature>
<organism evidence="2 3">
    <name type="scientific">Quillaja saponaria</name>
    <name type="common">Soap bark tree</name>
    <dbReference type="NCBI Taxonomy" id="32244"/>
    <lineage>
        <taxon>Eukaryota</taxon>
        <taxon>Viridiplantae</taxon>
        <taxon>Streptophyta</taxon>
        <taxon>Embryophyta</taxon>
        <taxon>Tracheophyta</taxon>
        <taxon>Spermatophyta</taxon>
        <taxon>Magnoliopsida</taxon>
        <taxon>eudicotyledons</taxon>
        <taxon>Gunneridae</taxon>
        <taxon>Pentapetalae</taxon>
        <taxon>rosids</taxon>
        <taxon>fabids</taxon>
        <taxon>Fabales</taxon>
        <taxon>Quillajaceae</taxon>
        <taxon>Quillaja</taxon>
    </lineage>
</organism>
<evidence type="ECO:0000313" key="2">
    <source>
        <dbReference type="EMBL" id="KAJ7952456.1"/>
    </source>
</evidence>
<protein>
    <submittedName>
        <fullName evidence="2">Copper ion binding protein</fullName>
    </submittedName>
</protein>
<evidence type="ECO:0000313" key="3">
    <source>
        <dbReference type="Proteomes" id="UP001163823"/>
    </source>
</evidence>
<dbReference type="KEGG" id="qsa:O6P43_024299"/>